<dbReference type="InterPro" id="IPR014721">
    <property type="entry name" value="Ribsml_uS5_D2-typ_fold_subgr"/>
</dbReference>
<dbReference type="Gene3D" id="3.40.50.300">
    <property type="entry name" value="P-loop containing nucleotide triphosphate hydrolases"/>
    <property type="match status" value="1"/>
</dbReference>
<evidence type="ECO:0000256" key="7">
    <source>
        <dbReference type="ARBA" id="ARBA00022840"/>
    </source>
</evidence>
<dbReference type="GO" id="GO:0005524">
    <property type="term" value="F:ATP binding"/>
    <property type="evidence" value="ECO:0007669"/>
    <property type="project" value="UniProtKB-UniRule"/>
</dbReference>
<dbReference type="InterPro" id="IPR004504">
    <property type="entry name" value="DNA_repair_RadA"/>
</dbReference>
<dbReference type="PANTHER" id="PTHR32472:SF10">
    <property type="entry name" value="DNA REPAIR PROTEIN RADA-LIKE PROTEIN"/>
    <property type="match status" value="1"/>
</dbReference>
<keyword evidence="4 13" id="KW-0863">Zinc-finger</keyword>
<dbReference type="SMART" id="SM00382">
    <property type="entry name" value="AAA"/>
    <property type="match status" value="1"/>
</dbReference>
<keyword evidence="5" id="KW-0378">Hydrolase</keyword>
<dbReference type="PROSITE" id="PS50162">
    <property type="entry name" value="RECA_2"/>
    <property type="match status" value="1"/>
</dbReference>
<gene>
    <name evidence="11" type="primary">radA</name>
    <name evidence="15" type="ORF">BA177_10705</name>
</gene>
<evidence type="ECO:0000259" key="14">
    <source>
        <dbReference type="PROSITE" id="PS50162"/>
    </source>
</evidence>
<evidence type="ECO:0000256" key="12">
    <source>
        <dbReference type="NCBIfam" id="TIGR00416"/>
    </source>
</evidence>
<evidence type="ECO:0000313" key="16">
    <source>
        <dbReference type="Proteomes" id="UP000092695"/>
    </source>
</evidence>
<dbReference type="CDD" id="cd01121">
    <property type="entry name" value="RadA_SMS_N"/>
    <property type="match status" value="1"/>
</dbReference>
<dbReference type="InterPro" id="IPR027417">
    <property type="entry name" value="P-loop_NTPase"/>
</dbReference>
<evidence type="ECO:0000256" key="8">
    <source>
        <dbReference type="ARBA" id="ARBA00023016"/>
    </source>
</evidence>
<dbReference type="PANTHER" id="PTHR32472">
    <property type="entry name" value="DNA REPAIR PROTEIN RADA"/>
    <property type="match status" value="1"/>
</dbReference>
<protein>
    <recommendedName>
        <fullName evidence="11 12">DNA repair protein RadA</fullName>
    </recommendedName>
</protein>
<keyword evidence="9 11" id="KW-0238">DNA-binding</keyword>
<dbReference type="Gene3D" id="3.30.230.10">
    <property type="match status" value="1"/>
</dbReference>
<evidence type="ECO:0000256" key="9">
    <source>
        <dbReference type="ARBA" id="ARBA00023125"/>
    </source>
</evidence>
<keyword evidence="1 11" id="KW-0479">Metal-binding</keyword>
<evidence type="ECO:0000256" key="4">
    <source>
        <dbReference type="ARBA" id="ARBA00022771"/>
    </source>
</evidence>
<feature type="binding site" evidence="11">
    <location>
        <begin position="91"/>
        <end position="98"/>
    </location>
    <ligand>
        <name>ATP</name>
        <dbReference type="ChEBI" id="CHEBI:30616"/>
    </ligand>
</feature>
<dbReference type="NCBIfam" id="TIGR00416">
    <property type="entry name" value="sms"/>
    <property type="match status" value="1"/>
</dbReference>
<dbReference type="Pfam" id="PF18073">
    <property type="entry name" value="Zn_ribbon_LapB"/>
    <property type="match status" value="1"/>
</dbReference>
<evidence type="ECO:0000256" key="13">
    <source>
        <dbReference type="RuleBase" id="RU003555"/>
    </source>
</evidence>
<proteinExistence type="inferred from homology"/>
<evidence type="ECO:0000313" key="15">
    <source>
        <dbReference type="EMBL" id="ANO51607.1"/>
    </source>
</evidence>
<keyword evidence="2 11" id="KW-0547">Nucleotide-binding</keyword>
<dbReference type="STRING" id="1548547.BA177_10705"/>
<evidence type="ECO:0000256" key="11">
    <source>
        <dbReference type="HAMAP-Rule" id="MF_01498"/>
    </source>
</evidence>
<keyword evidence="16" id="KW-1185">Reference proteome</keyword>
<comment type="function">
    <text evidence="13">DNA-dependent ATPase involved in processing of recombination intermediates, plays a role in repairing DNA breaks. Stimulates the branch migration of RecA-mediated strand transfer reactions, allowing the 3' invading strand to extend heteroduplex DNA faster. Binds ssDNA in the presence of ADP but not other nucleotides, has ATPase activity that is stimulated by ssDNA and various branched DNA structures, but inhibited by SSB. Does not have RecA's homology-searching function.</text>
</comment>
<keyword evidence="6 13" id="KW-0862">Zinc</keyword>
<keyword evidence="7 11" id="KW-0067">ATP-binding</keyword>
<keyword evidence="3 11" id="KW-0227">DNA damage</keyword>
<dbReference type="Proteomes" id="UP000092695">
    <property type="component" value="Chromosome"/>
</dbReference>
<reference evidence="15 16" key="1">
    <citation type="submission" date="2016-06" db="EMBL/GenBank/DDBJ databases">
        <title>Complete genome sequence of a deep-branching marine Gamma Proteobacterium Woeseia oceani type strain XK5.</title>
        <authorList>
            <person name="Mu D."/>
            <person name="Du Z."/>
        </authorList>
    </citation>
    <scope>NUCLEOTIDE SEQUENCE [LARGE SCALE GENOMIC DNA]</scope>
    <source>
        <strain evidence="15 16">XK5</strain>
    </source>
</reference>
<evidence type="ECO:0000256" key="10">
    <source>
        <dbReference type="ARBA" id="ARBA00023204"/>
    </source>
</evidence>
<dbReference type="RefSeq" id="WP_068616115.1">
    <property type="nucleotide sequence ID" value="NZ_CP016268.1"/>
</dbReference>
<evidence type="ECO:0000256" key="6">
    <source>
        <dbReference type="ARBA" id="ARBA00022833"/>
    </source>
</evidence>
<sequence>MAKPKIAYVCASCGAQSVKWQGQCPDCDAWNTLEMLSIPAGGRERPAGQAAPAFVAQVTDDEELRFPTGFGEFDRVLGGGLVPGSVVLLGGDPGVGKSTLLQQVAARLPGELAVCYASGEESLRQIAERSRRLGLGESGLRLLADTSLDNILEQIAIAAARVVVIDSIQTMVNEALSSAPGSVAQLRECVGRIVQFAKQRDVAVFLIGHVTKEGAIAGPRVVEHMVDTVLYFENDPASRYTIVRAVKNRFGASSEMGVFAMTENGFREVRNPSAIFLTGELQQNPGSLVSVAWEGSRPLLVEIQALVADGASNYPKRVAQGFDQSRLALLVAVMQRHAGISLANDDIFVNVVGGLRISETAADLPVLLSVVSSLRDRACSERLVAFGEVGLAGEVRPVRFGTERLAEAGKQGYTKAIVSKANVPKRAPAGMDIIAVSRITDALEHAFD</sequence>
<dbReference type="InterPro" id="IPR020568">
    <property type="entry name" value="Ribosomal_Su5_D2-typ_SF"/>
</dbReference>
<feature type="region of interest" description="Lon-protease-like" evidence="11">
    <location>
        <begin position="346"/>
        <end position="448"/>
    </location>
</feature>
<dbReference type="HAMAP" id="MF_01498">
    <property type="entry name" value="RadA_bact"/>
    <property type="match status" value="1"/>
</dbReference>
<accession>A0A193LGG9</accession>
<dbReference type="InterPro" id="IPR041166">
    <property type="entry name" value="Rubredoxin_2"/>
</dbReference>
<dbReference type="GO" id="GO:0003684">
    <property type="term" value="F:damaged DNA binding"/>
    <property type="evidence" value="ECO:0007669"/>
    <property type="project" value="InterPro"/>
</dbReference>
<feature type="short sequence motif" description="RadA KNRFG motif" evidence="11">
    <location>
        <begin position="247"/>
        <end position="251"/>
    </location>
</feature>
<dbReference type="InterPro" id="IPR020588">
    <property type="entry name" value="RecA_ATP-bd"/>
</dbReference>
<keyword evidence="10 11" id="KW-0234">DNA repair</keyword>
<evidence type="ECO:0000256" key="2">
    <source>
        <dbReference type="ARBA" id="ARBA00022741"/>
    </source>
</evidence>
<dbReference type="OrthoDB" id="9803906at2"/>
<dbReference type="EMBL" id="CP016268">
    <property type="protein sequence ID" value="ANO51607.1"/>
    <property type="molecule type" value="Genomic_DNA"/>
</dbReference>
<dbReference type="FunFam" id="3.40.50.300:FF:000050">
    <property type="entry name" value="DNA repair protein RadA"/>
    <property type="match status" value="1"/>
</dbReference>
<name>A0A193LGG9_9GAMM</name>
<dbReference type="AlphaFoldDB" id="A0A193LGG9"/>
<keyword evidence="8 11" id="KW-0346">Stress response</keyword>
<comment type="similarity">
    <text evidence="11 13">Belongs to the RecA family. RadA subfamily.</text>
</comment>
<dbReference type="GO" id="GO:0140664">
    <property type="term" value="F:ATP-dependent DNA damage sensor activity"/>
    <property type="evidence" value="ECO:0007669"/>
    <property type="project" value="InterPro"/>
</dbReference>
<dbReference type="GO" id="GO:0000725">
    <property type="term" value="P:recombinational repair"/>
    <property type="evidence" value="ECO:0007669"/>
    <property type="project" value="UniProtKB-UniRule"/>
</dbReference>
<evidence type="ECO:0000256" key="5">
    <source>
        <dbReference type="ARBA" id="ARBA00022801"/>
    </source>
</evidence>
<dbReference type="Pfam" id="PF13481">
    <property type="entry name" value="AAA_25"/>
    <property type="match status" value="1"/>
</dbReference>
<dbReference type="GO" id="GO:0005829">
    <property type="term" value="C:cytosol"/>
    <property type="evidence" value="ECO:0007669"/>
    <property type="project" value="TreeGrafter"/>
</dbReference>
<dbReference type="Pfam" id="PF13541">
    <property type="entry name" value="ChlI"/>
    <property type="match status" value="1"/>
</dbReference>
<organism evidence="15 16">
    <name type="scientific">Woeseia oceani</name>
    <dbReference type="NCBI Taxonomy" id="1548547"/>
    <lineage>
        <taxon>Bacteria</taxon>
        <taxon>Pseudomonadati</taxon>
        <taxon>Pseudomonadota</taxon>
        <taxon>Gammaproteobacteria</taxon>
        <taxon>Woeseiales</taxon>
        <taxon>Woeseiaceae</taxon>
        <taxon>Woeseia</taxon>
    </lineage>
</organism>
<dbReference type="KEGG" id="woc:BA177_10705"/>
<dbReference type="SUPFAM" id="SSF52540">
    <property type="entry name" value="P-loop containing nucleoside triphosphate hydrolases"/>
    <property type="match status" value="1"/>
</dbReference>
<evidence type="ECO:0000256" key="3">
    <source>
        <dbReference type="ARBA" id="ARBA00022763"/>
    </source>
</evidence>
<evidence type="ECO:0000256" key="1">
    <source>
        <dbReference type="ARBA" id="ARBA00022723"/>
    </source>
</evidence>
<dbReference type="PRINTS" id="PR01874">
    <property type="entry name" value="DNAREPAIRADA"/>
</dbReference>
<dbReference type="SUPFAM" id="SSF54211">
    <property type="entry name" value="Ribosomal protein S5 domain 2-like"/>
    <property type="match status" value="1"/>
</dbReference>
<dbReference type="GO" id="GO:0008270">
    <property type="term" value="F:zinc ion binding"/>
    <property type="evidence" value="ECO:0007669"/>
    <property type="project" value="UniProtKB-KW"/>
</dbReference>
<comment type="function">
    <text evidence="11">Plays a role in repairing double-strand DNA breaks, probably involving stabilizing or processing branched DNA or blocked replication forks.</text>
</comment>
<comment type="domain">
    <text evidence="11">The middle region has homology to RecA with ATPase motifs including the RadA KNRFG motif, while the C-terminus is homologous to Lon protease.</text>
</comment>
<dbReference type="InterPro" id="IPR003593">
    <property type="entry name" value="AAA+_ATPase"/>
</dbReference>
<feature type="domain" description="RecA family profile 1" evidence="14">
    <location>
        <begin position="62"/>
        <end position="210"/>
    </location>
</feature>
<dbReference type="GO" id="GO:0016787">
    <property type="term" value="F:hydrolase activity"/>
    <property type="evidence" value="ECO:0007669"/>
    <property type="project" value="UniProtKB-KW"/>
</dbReference>